<evidence type="ECO:0000313" key="3">
    <source>
        <dbReference type="Proteomes" id="UP001500238"/>
    </source>
</evidence>
<dbReference type="Proteomes" id="UP001500238">
    <property type="component" value="Unassembled WGS sequence"/>
</dbReference>
<sequence length="207" mass="21652">MTGKIGLHDLVGSVASAIVEAQGMVENAFLALVRRRFDKDGRPYGLHIRMPRAPGAVPDHEDMSVPLLSLVESRLLAIESMRIDLDVELGGLEDLHAPADPLTVRDGGAPIDVPAIPSLDRPLPQAANAPAAASAPVGSGDPKRSLSVGVGNRTDPAGPTARLSIRVRSAPPSEALLRLLTQLNKLTTPGISPDAIPSDRSSPRQGD</sequence>
<dbReference type="Pfam" id="PF11655">
    <property type="entry name" value="DUF2589"/>
    <property type="match status" value="1"/>
</dbReference>
<feature type="region of interest" description="Disordered" evidence="1">
    <location>
        <begin position="187"/>
        <end position="207"/>
    </location>
</feature>
<evidence type="ECO:0000256" key="1">
    <source>
        <dbReference type="SAM" id="MobiDB-lite"/>
    </source>
</evidence>
<accession>A0ABN1HVU1</accession>
<feature type="compositionally biased region" description="Low complexity" evidence="1">
    <location>
        <begin position="122"/>
        <end position="136"/>
    </location>
</feature>
<evidence type="ECO:0000313" key="2">
    <source>
        <dbReference type="EMBL" id="GAA0669959.1"/>
    </source>
</evidence>
<proteinExistence type="predicted"/>
<feature type="region of interest" description="Disordered" evidence="1">
    <location>
        <begin position="117"/>
        <end position="168"/>
    </location>
</feature>
<name>A0ABN1HVU1_9SPHN</name>
<dbReference type="EMBL" id="BAAAES010000008">
    <property type="protein sequence ID" value="GAA0669959.1"/>
    <property type="molecule type" value="Genomic_DNA"/>
</dbReference>
<dbReference type="InterPro" id="IPR024510">
    <property type="entry name" value="DUF2589"/>
</dbReference>
<dbReference type="RefSeq" id="WP_163956838.1">
    <property type="nucleotide sequence ID" value="NZ_BAAAES010000008.1"/>
</dbReference>
<evidence type="ECO:0008006" key="4">
    <source>
        <dbReference type="Google" id="ProtNLM"/>
    </source>
</evidence>
<comment type="caution">
    <text evidence="2">The sequence shown here is derived from an EMBL/GenBank/DDBJ whole genome shotgun (WGS) entry which is preliminary data.</text>
</comment>
<keyword evidence="3" id="KW-1185">Reference proteome</keyword>
<protein>
    <recommendedName>
        <fullName evidence="4">DUF2589 domain-containing protein</fullName>
    </recommendedName>
</protein>
<reference evidence="2 3" key="1">
    <citation type="journal article" date="2019" name="Int. J. Syst. Evol. Microbiol.">
        <title>The Global Catalogue of Microorganisms (GCM) 10K type strain sequencing project: providing services to taxonomists for standard genome sequencing and annotation.</title>
        <authorList>
            <consortium name="The Broad Institute Genomics Platform"/>
            <consortium name="The Broad Institute Genome Sequencing Center for Infectious Disease"/>
            <person name="Wu L."/>
            <person name="Ma J."/>
        </authorList>
    </citation>
    <scope>NUCLEOTIDE SEQUENCE [LARGE SCALE GENOMIC DNA]</scope>
    <source>
        <strain evidence="2 3">JCM 14603</strain>
    </source>
</reference>
<gene>
    <name evidence="2" type="ORF">GCM10009102_20640</name>
</gene>
<organism evidence="2 3">
    <name type="scientific">Sphingomonas insulae</name>
    <dbReference type="NCBI Taxonomy" id="424800"/>
    <lineage>
        <taxon>Bacteria</taxon>
        <taxon>Pseudomonadati</taxon>
        <taxon>Pseudomonadota</taxon>
        <taxon>Alphaproteobacteria</taxon>
        <taxon>Sphingomonadales</taxon>
        <taxon>Sphingomonadaceae</taxon>
        <taxon>Sphingomonas</taxon>
    </lineage>
</organism>